<gene>
    <name evidence="2" type="ORF">EVAR_51627_1</name>
</gene>
<protein>
    <submittedName>
        <fullName evidence="2">Uncharacterized protein</fullName>
    </submittedName>
</protein>
<reference evidence="2 3" key="1">
    <citation type="journal article" date="2019" name="Commun. Biol.">
        <title>The bagworm genome reveals a unique fibroin gene that provides high tensile strength.</title>
        <authorList>
            <person name="Kono N."/>
            <person name="Nakamura H."/>
            <person name="Ohtoshi R."/>
            <person name="Tomita M."/>
            <person name="Numata K."/>
            <person name="Arakawa K."/>
        </authorList>
    </citation>
    <scope>NUCLEOTIDE SEQUENCE [LARGE SCALE GENOMIC DNA]</scope>
</reference>
<accession>A0A4C1YHV6</accession>
<comment type="caution">
    <text evidence="2">The sequence shown here is derived from an EMBL/GenBank/DDBJ whole genome shotgun (WGS) entry which is preliminary data.</text>
</comment>
<proteinExistence type="predicted"/>
<sequence length="128" mass="13751">MEIIILFVRLGVQVSRTQRDSAGREIPPRSPAHRLGPVSDRRVRSSKHVTECRGRERAAPRSGCGPFRKRRPWSMTPRGNVTVTDVAGRGGGAARGVPVASLSPPFLYNSGSMYRAGVLFALSGPGAV</sequence>
<name>A0A4C1YHV6_EUMVA</name>
<dbReference type="AlphaFoldDB" id="A0A4C1YHV6"/>
<feature type="region of interest" description="Disordered" evidence="1">
    <location>
        <begin position="17"/>
        <end position="80"/>
    </location>
</feature>
<evidence type="ECO:0000313" key="2">
    <source>
        <dbReference type="EMBL" id="GBP74229.1"/>
    </source>
</evidence>
<organism evidence="2 3">
    <name type="scientific">Eumeta variegata</name>
    <name type="common">Bagworm moth</name>
    <name type="synonym">Eumeta japonica</name>
    <dbReference type="NCBI Taxonomy" id="151549"/>
    <lineage>
        <taxon>Eukaryota</taxon>
        <taxon>Metazoa</taxon>
        <taxon>Ecdysozoa</taxon>
        <taxon>Arthropoda</taxon>
        <taxon>Hexapoda</taxon>
        <taxon>Insecta</taxon>
        <taxon>Pterygota</taxon>
        <taxon>Neoptera</taxon>
        <taxon>Endopterygota</taxon>
        <taxon>Lepidoptera</taxon>
        <taxon>Glossata</taxon>
        <taxon>Ditrysia</taxon>
        <taxon>Tineoidea</taxon>
        <taxon>Psychidae</taxon>
        <taxon>Oiketicinae</taxon>
        <taxon>Eumeta</taxon>
    </lineage>
</organism>
<dbReference type="Proteomes" id="UP000299102">
    <property type="component" value="Unassembled WGS sequence"/>
</dbReference>
<evidence type="ECO:0000313" key="3">
    <source>
        <dbReference type="Proteomes" id="UP000299102"/>
    </source>
</evidence>
<feature type="compositionally biased region" description="Basic and acidic residues" evidence="1">
    <location>
        <begin position="39"/>
        <end position="59"/>
    </location>
</feature>
<evidence type="ECO:0000256" key="1">
    <source>
        <dbReference type="SAM" id="MobiDB-lite"/>
    </source>
</evidence>
<dbReference type="EMBL" id="BGZK01001200">
    <property type="protein sequence ID" value="GBP74229.1"/>
    <property type="molecule type" value="Genomic_DNA"/>
</dbReference>
<feature type="compositionally biased region" description="Basic and acidic residues" evidence="1">
    <location>
        <begin position="17"/>
        <end position="27"/>
    </location>
</feature>
<keyword evidence="3" id="KW-1185">Reference proteome</keyword>